<feature type="transmembrane region" description="Helical" evidence="6">
    <location>
        <begin position="12"/>
        <end position="30"/>
    </location>
</feature>
<dbReference type="Gene3D" id="3.40.30.10">
    <property type="entry name" value="Glutaredoxin"/>
    <property type="match status" value="1"/>
</dbReference>
<keyword evidence="4" id="KW-1015">Disulfide bond</keyword>
<dbReference type="SUPFAM" id="SSF52833">
    <property type="entry name" value="Thioredoxin-like"/>
    <property type="match status" value="1"/>
</dbReference>
<evidence type="ECO:0000313" key="8">
    <source>
        <dbReference type="EMBL" id="UTT63231.1"/>
    </source>
</evidence>
<evidence type="ECO:0000256" key="2">
    <source>
        <dbReference type="ARBA" id="ARBA00022729"/>
    </source>
</evidence>
<dbReference type="Proteomes" id="UP001060039">
    <property type="component" value="Chromosome"/>
</dbReference>
<reference evidence="8" key="1">
    <citation type="submission" date="2022-07" db="EMBL/GenBank/DDBJ databases">
        <title>Taxonomic analysis of Microcella humidisoli nov. sp., isolated from riverside soil.</title>
        <authorList>
            <person name="Molina K.M."/>
            <person name="Kim S.B."/>
        </authorList>
    </citation>
    <scope>NUCLEOTIDE SEQUENCE</scope>
    <source>
        <strain evidence="8">MMS21-STM10</strain>
    </source>
</reference>
<keyword evidence="3" id="KW-0560">Oxidoreductase</keyword>
<dbReference type="PANTHER" id="PTHR13887:SF14">
    <property type="entry name" value="DISULFIDE BOND FORMATION PROTEIN D"/>
    <property type="match status" value="1"/>
</dbReference>
<dbReference type="EMBL" id="CP101497">
    <property type="protein sequence ID" value="UTT63231.1"/>
    <property type="molecule type" value="Genomic_DNA"/>
</dbReference>
<dbReference type="InterPro" id="IPR012336">
    <property type="entry name" value="Thioredoxin-like_fold"/>
</dbReference>
<organism evidence="8 9">
    <name type="scientific">Microcella humidisoli</name>
    <dbReference type="NCBI Taxonomy" id="2963406"/>
    <lineage>
        <taxon>Bacteria</taxon>
        <taxon>Bacillati</taxon>
        <taxon>Actinomycetota</taxon>
        <taxon>Actinomycetes</taxon>
        <taxon>Micrococcales</taxon>
        <taxon>Microbacteriaceae</taxon>
        <taxon>Microcella</taxon>
    </lineage>
</organism>
<evidence type="ECO:0000256" key="4">
    <source>
        <dbReference type="ARBA" id="ARBA00023157"/>
    </source>
</evidence>
<accession>A0ABY5FZV4</accession>
<comment type="similarity">
    <text evidence="1">Belongs to the thioredoxin family. DsbA subfamily.</text>
</comment>
<keyword evidence="2" id="KW-0732">Signal</keyword>
<dbReference type="RefSeq" id="WP_255160363.1">
    <property type="nucleotide sequence ID" value="NZ_CP101497.1"/>
</dbReference>
<keyword evidence="5" id="KW-0676">Redox-active center</keyword>
<evidence type="ECO:0000256" key="3">
    <source>
        <dbReference type="ARBA" id="ARBA00023002"/>
    </source>
</evidence>
<sequence length="223" mass="24325">MSTSTNVKISLILTSLMIVGVIAFIIVAIVQAPSPAAAPGTDEVTPSESVLQPDTHILDDAGEGAVTLVEFLDFECEACGAFYPVVEELREEFAGEVTFAFRYFPLPGHVNSTTAALAVEAAAQQGKLEEMFARMYETQTEWGESQESKADLFRQYADELGLDLTQYDVDVAAPETLERVKADFEDGVSLGVQSTPTFFLNDRPVQLTSFDDLRAAIEAELQR</sequence>
<keyword evidence="6" id="KW-0812">Transmembrane</keyword>
<dbReference type="PROSITE" id="PS51352">
    <property type="entry name" value="THIOREDOXIN_2"/>
    <property type="match status" value="1"/>
</dbReference>
<proteinExistence type="inferred from homology"/>
<keyword evidence="9" id="KW-1185">Reference proteome</keyword>
<name>A0ABY5FZV4_9MICO</name>
<dbReference type="InterPro" id="IPR036249">
    <property type="entry name" value="Thioredoxin-like_sf"/>
</dbReference>
<evidence type="ECO:0000256" key="1">
    <source>
        <dbReference type="ARBA" id="ARBA00005791"/>
    </source>
</evidence>
<feature type="domain" description="Thioredoxin" evidence="7">
    <location>
        <begin position="26"/>
        <end position="222"/>
    </location>
</feature>
<keyword evidence="6" id="KW-1133">Transmembrane helix</keyword>
<keyword evidence="6" id="KW-0472">Membrane</keyword>
<evidence type="ECO:0000256" key="5">
    <source>
        <dbReference type="ARBA" id="ARBA00023284"/>
    </source>
</evidence>
<dbReference type="PANTHER" id="PTHR13887">
    <property type="entry name" value="GLUTATHIONE S-TRANSFERASE KAPPA"/>
    <property type="match status" value="1"/>
</dbReference>
<evidence type="ECO:0000259" key="7">
    <source>
        <dbReference type="PROSITE" id="PS51352"/>
    </source>
</evidence>
<protein>
    <submittedName>
        <fullName evidence="8">DsbA family protein</fullName>
    </submittedName>
</protein>
<dbReference type="InterPro" id="IPR013766">
    <property type="entry name" value="Thioredoxin_domain"/>
</dbReference>
<gene>
    <name evidence="8" type="ORF">NNL39_03760</name>
</gene>
<dbReference type="Pfam" id="PF13462">
    <property type="entry name" value="Thioredoxin_4"/>
    <property type="match status" value="1"/>
</dbReference>
<evidence type="ECO:0000313" key="9">
    <source>
        <dbReference type="Proteomes" id="UP001060039"/>
    </source>
</evidence>
<evidence type="ECO:0000256" key="6">
    <source>
        <dbReference type="SAM" id="Phobius"/>
    </source>
</evidence>